<protein>
    <submittedName>
        <fullName evidence="9">Uncharacterized membrane protein YvlC (Modular protein)</fullName>
    </submittedName>
</protein>
<keyword evidence="10" id="KW-1185">Reference proteome</keyword>
<evidence type="ECO:0000256" key="1">
    <source>
        <dbReference type="ARBA" id="ARBA00004162"/>
    </source>
</evidence>
<evidence type="ECO:0000256" key="4">
    <source>
        <dbReference type="ARBA" id="ARBA00022989"/>
    </source>
</evidence>
<dbReference type="InterPro" id="IPR043726">
    <property type="entry name" value="LiaI-LiaF-like_TM1"/>
</dbReference>
<feature type="transmembrane region" description="Helical" evidence="6">
    <location>
        <begin position="106"/>
        <end position="126"/>
    </location>
</feature>
<name>M1ZLF7_9FIRM</name>
<dbReference type="PANTHER" id="PTHR33885:SF3">
    <property type="entry name" value="PHAGE SHOCK PROTEIN C"/>
    <property type="match status" value="1"/>
</dbReference>
<dbReference type="Proteomes" id="UP000245423">
    <property type="component" value="Chromosome 1"/>
</dbReference>
<dbReference type="HOGENOM" id="CLU_099432_0_1_9"/>
<sequence>MNKKLKRSSSDKILAGVCGGIGEYFNVDPVIVRILWVLITFMPGGPGLLAYIVCALIIPEDNGVIYQDTNGGSSTKNTPIFIGIALIIVGGYMLARLILPQHVFRFFNIFRYWPILLILAGVYIIVNNNKG</sequence>
<keyword evidence="4 6" id="KW-1133">Transmembrane helix</keyword>
<dbReference type="Pfam" id="PF04024">
    <property type="entry name" value="PspC"/>
    <property type="match status" value="1"/>
</dbReference>
<dbReference type="InterPro" id="IPR052027">
    <property type="entry name" value="PspC"/>
</dbReference>
<dbReference type="Pfam" id="PF18917">
    <property type="entry name" value="LiaI-LiaF-like_TM1"/>
    <property type="match status" value="1"/>
</dbReference>
<evidence type="ECO:0000259" key="7">
    <source>
        <dbReference type="Pfam" id="PF04024"/>
    </source>
</evidence>
<evidence type="ECO:0000256" key="3">
    <source>
        <dbReference type="ARBA" id="ARBA00022692"/>
    </source>
</evidence>
<proteinExistence type="predicted"/>
<evidence type="ECO:0000256" key="5">
    <source>
        <dbReference type="ARBA" id="ARBA00023136"/>
    </source>
</evidence>
<keyword evidence="5 6" id="KW-0472">Membrane</keyword>
<keyword evidence="3 6" id="KW-0812">Transmembrane</keyword>
<dbReference type="InterPro" id="IPR007168">
    <property type="entry name" value="Phageshock_PspC_N"/>
</dbReference>
<evidence type="ECO:0000256" key="6">
    <source>
        <dbReference type="SAM" id="Phobius"/>
    </source>
</evidence>
<dbReference type="EMBL" id="LT669839">
    <property type="protein sequence ID" value="SHD78478.1"/>
    <property type="molecule type" value="Genomic_DNA"/>
</dbReference>
<gene>
    <name evidence="9" type="ORF">CUESP1_3152</name>
</gene>
<feature type="domain" description="LiaI-LiaF-like transmembrane region" evidence="8">
    <location>
        <begin position="80"/>
        <end position="125"/>
    </location>
</feature>
<dbReference type="GO" id="GO:0005886">
    <property type="term" value="C:plasma membrane"/>
    <property type="evidence" value="ECO:0007669"/>
    <property type="project" value="UniProtKB-SubCell"/>
</dbReference>
<dbReference type="AlphaFoldDB" id="M1ZLF7"/>
<comment type="subcellular location">
    <subcellularLocation>
        <location evidence="1">Cell membrane</location>
        <topology evidence="1">Single-pass membrane protein</topology>
    </subcellularLocation>
</comment>
<evidence type="ECO:0000313" key="10">
    <source>
        <dbReference type="Proteomes" id="UP000245423"/>
    </source>
</evidence>
<dbReference type="RefSeq" id="WP_005587392.1">
    <property type="nucleotide sequence ID" value="NZ_LT669839.1"/>
</dbReference>
<dbReference type="OrthoDB" id="9815286at2"/>
<dbReference type="PANTHER" id="PTHR33885">
    <property type="entry name" value="PHAGE SHOCK PROTEIN C"/>
    <property type="match status" value="1"/>
</dbReference>
<evidence type="ECO:0000259" key="8">
    <source>
        <dbReference type="Pfam" id="PF18917"/>
    </source>
</evidence>
<accession>M1ZLF7</accession>
<feature type="domain" description="Phage shock protein PspC N-terminal" evidence="7">
    <location>
        <begin position="3"/>
        <end position="60"/>
    </location>
</feature>
<keyword evidence="2" id="KW-1003">Cell membrane</keyword>
<feature type="transmembrane region" description="Helical" evidence="6">
    <location>
        <begin position="78"/>
        <end position="99"/>
    </location>
</feature>
<feature type="transmembrane region" description="Helical" evidence="6">
    <location>
        <begin position="34"/>
        <end position="58"/>
    </location>
</feature>
<reference evidence="9 10" key="1">
    <citation type="submission" date="2016-11" db="EMBL/GenBank/DDBJ databases">
        <authorList>
            <person name="Manzoor S."/>
        </authorList>
    </citation>
    <scope>NUCLEOTIDE SEQUENCE [LARGE SCALE GENOMIC DNA]</scope>
    <source>
        <strain evidence="9">Clostridium ultunense strain Esp</strain>
    </source>
</reference>
<organism evidence="9 10">
    <name type="scientific">[Clostridium] ultunense Esp</name>
    <dbReference type="NCBI Taxonomy" id="1288971"/>
    <lineage>
        <taxon>Bacteria</taxon>
        <taxon>Bacillati</taxon>
        <taxon>Bacillota</taxon>
        <taxon>Tissierellia</taxon>
        <taxon>Tissierellales</taxon>
        <taxon>Tepidimicrobiaceae</taxon>
        <taxon>Schnuerera</taxon>
    </lineage>
</organism>
<evidence type="ECO:0000313" key="9">
    <source>
        <dbReference type="EMBL" id="SHD78478.1"/>
    </source>
</evidence>
<evidence type="ECO:0000256" key="2">
    <source>
        <dbReference type="ARBA" id="ARBA00022475"/>
    </source>
</evidence>